<keyword evidence="1" id="KW-0413">Isomerase</keyword>
<dbReference type="AlphaFoldDB" id="A0A5A7RKA0"/>
<evidence type="ECO:0000313" key="1">
    <source>
        <dbReference type="EMBL" id="GER57600.1"/>
    </source>
</evidence>
<comment type="caution">
    <text evidence="1">The sequence shown here is derived from an EMBL/GenBank/DDBJ whole genome shotgun (WGS) entry which is preliminary data.</text>
</comment>
<reference evidence="2" key="1">
    <citation type="journal article" date="2019" name="Curr. Biol.">
        <title>Genome Sequence of Striga asiatica Provides Insight into the Evolution of Plant Parasitism.</title>
        <authorList>
            <person name="Yoshida S."/>
            <person name="Kim S."/>
            <person name="Wafula E.K."/>
            <person name="Tanskanen J."/>
            <person name="Kim Y.M."/>
            <person name="Honaas L."/>
            <person name="Yang Z."/>
            <person name="Spallek T."/>
            <person name="Conn C.E."/>
            <person name="Ichihashi Y."/>
            <person name="Cheong K."/>
            <person name="Cui S."/>
            <person name="Der J.P."/>
            <person name="Gundlach H."/>
            <person name="Jiao Y."/>
            <person name="Hori C."/>
            <person name="Ishida J.K."/>
            <person name="Kasahara H."/>
            <person name="Kiba T."/>
            <person name="Kim M.S."/>
            <person name="Koo N."/>
            <person name="Laohavisit A."/>
            <person name="Lee Y.H."/>
            <person name="Lumba S."/>
            <person name="McCourt P."/>
            <person name="Mortimer J.C."/>
            <person name="Mutuku J.M."/>
            <person name="Nomura T."/>
            <person name="Sasaki-Sekimoto Y."/>
            <person name="Seto Y."/>
            <person name="Wang Y."/>
            <person name="Wakatake T."/>
            <person name="Sakakibara H."/>
            <person name="Demura T."/>
            <person name="Yamaguchi S."/>
            <person name="Yoneyama K."/>
            <person name="Manabe R.I."/>
            <person name="Nelson D.C."/>
            <person name="Schulman A.H."/>
            <person name="Timko M.P."/>
            <person name="dePamphilis C.W."/>
            <person name="Choi D."/>
            <person name="Shirasu K."/>
        </authorList>
    </citation>
    <scope>NUCLEOTIDE SEQUENCE [LARGE SCALE GENOMIC DNA]</scope>
    <source>
        <strain evidence="2">cv. UVA1</strain>
    </source>
</reference>
<dbReference type="GO" id="GO:0016853">
    <property type="term" value="F:isomerase activity"/>
    <property type="evidence" value="ECO:0007669"/>
    <property type="project" value="UniProtKB-KW"/>
</dbReference>
<organism evidence="1 2">
    <name type="scientific">Striga asiatica</name>
    <name type="common">Asiatic witchweed</name>
    <name type="synonym">Buchnera asiatica</name>
    <dbReference type="NCBI Taxonomy" id="4170"/>
    <lineage>
        <taxon>Eukaryota</taxon>
        <taxon>Viridiplantae</taxon>
        <taxon>Streptophyta</taxon>
        <taxon>Embryophyta</taxon>
        <taxon>Tracheophyta</taxon>
        <taxon>Spermatophyta</taxon>
        <taxon>Magnoliopsida</taxon>
        <taxon>eudicotyledons</taxon>
        <taxon>Gunneridae</taxon>
        <taxon>Pentapetalae</taxon>
        <taxon>asterids</taxon>
        <taxon>lamiids</taxon>
        <taxon>Lamiales</taxon>
        <taxon>Orobanchaceae</taxon>
        <taxon>Buchnereae</taxon>
        <taxon>Striga</taxon>
    </lineage>
</organism>
<sequence>MNSSGQIFSRRSSISPVLRISSRLLREGVRPTLASCGHHRPSARPWNSSPVVGHHTGNISPAISGQHPSSEFHNSKIISGRSSSSRDLVRLQPHSIFFSAQLTNDLIQPQPVPRAAIMTHVSIAARNQQDRPDTTKKKNPAIVHPTRPIASRWKALAMGGPSEAREFITSHRQIPSP</sequence>
<name>A0A5A7RKA0_STRAF</name>
<keyword evidence="2" id="KW-1185">Reference proteome</keyword>
<protein>
    <submittedName>
        <fullName evidence="1">Cyclophilin-like peptidyl-prolyl cis-transisomerase family protein</fullName>
    </submittedName>
</protein>
<dbReference type="Proteomes" id="UP000325081">
    <property type="component" value="Unassembled WGS sequence"/>
</dbReference>
<evidence type="ECO:0000313" key="2">
    <source>
        <dbReference type="Proteomes" id="UP000325081"/>
    </source>
</evidence>
<proteinExistence type="predicted"/>
<accession>A0A5A7RKA0</accession>
<dbReference type="EMBL" id="BKCP01013403">
    <property type="protein sequence ID" value="GER57600.1"/>
    <property type="molecule type" value="Genomic_DNA"/>
</dbReference>
<dbReference type="OrthoDB" id="10469941at2759"/>
<gene>
    <name evidence="1" type="ORF">STAS_35423</name>
</gene>